<dbReference type="GO" id="GO:0006508">
    <property type="term" value="P:proteolysis"/>
    <property type="evidence" value="ECO:0007669"/>
    <property type="project" value="InterPro"/>
</dbReference>
<dbReference type="RefSeq" id="WP_076032255.1">
    <property type="nucleotide sequence ID" value="NZ_CP016896.1"/>
</dbReference>
<dbReference type="Gene3D" id="3.90.70.10">
    <property type="entry name" value="Cysteine proteinases"/>
    <property type="match status" value="1"/>
</dbReference>
<reference evidence="2 3" key="1">
    <citation type="submission" date="2016-08" db="EMBL/GenBank/DDBJ databases">
        <title>Complete genome sequence of Acinetobacter baylyi strain GFJ2.</title>
        <authorList>
            <person name="Tabata M."/>
            <person name="Kuboki S."/>
            <person name="Gibu N."/>
            <person name="Kinouchi Y."/>
            <person name="Vangnai A."/>
            <person name="Kasai D."/>
            <person name="Fukuda M."/>
        </authorList>
    </citation>
    <scope>NUCLEOTIDE SEQUENCE [LARGE SCALE GENOMIC DNA]</scope>
    <source>
        <strain evidence="2 3">GFJ2</strain>
    </source>
</reference>
<dbReference type="EMBL" id="CP016896">
    <property type="protein sequence ID" value="APV35120.1"/>
    <property type="molecule type" value="Genomic_DNA"/>
</dbReference>
<sequence>MALNIPESLLHLEANCGVFSLWMLFQHHGIEMDVGEIARLCQHDPEQGTFTIAMAVALDTLGFQVAFYTDEDPHIDASERKLYQEARTRDIATEPAISYEAIQTAIEQGKMAIVSYDTLDGIGNQSLVYSIDDQEICFFDSFDPMPKLVFEHQRKAEGICRQVILIDDRRVQLMHSAKLN</sequence>
<dbReference type="STRING" id="487316.BEN76_03435"/>
<feature type="domain" description="Peptidase C39" evidence="1">
    <location>
        <begin position="13"/>
        <end position="68"/>
    </location>
</feature>
<dbReference type="KEGG" id="asol:BEN76_03435"/>
<dbReference type="AlphaFoldDB" id="A0A1P8EFY8"/>
<dbReference type="GO" id="GO:0008233">
    <property type="term" value="F:peptidase activity"/>
    <property type="evidence" value="ECO:0007669"/>
    <property type="project" value="InterPro"/>
</dbReference>
<protein>
    <submittedName>
        <fullName evidence="2">Peptidase C39</fullName>
    </submittedName>
</protein>
<proteinExistence type="predicted"/>
<dbReference type="Proteomes" id="UP000185674">
    <property type="component" value="Chromosome"/>
</dbReference>
<dbReference type="eggNOG" id="ENOG5031V66">
    <property type="taxonomic scope" value="Bacteria"/>
</dbReference>
<name>A0A1P8EFY8_9GAMM</name>
<gene>
    <name evidence="2" type="ORF">BEN76_03435</name>
</gene>
<accession>A0A1P8EFY8</accession>
<evidence type="ECO:0000313" key="3">
    <source>
        <dbReference type="Proteomes" id="UP000185674"/>
    </source>
</evidence>
<organism evidence="2 3">
    <name type="scientific">Acinetobacter soli</name>
    <dbReference type="NCBI Taxonomy" id="487316"/>
    <lineage>
        <taxon>Bacteria</taxon>
        <taxon>Pseudomonadati</taxon>
        <taxon>Pseudomonadota</taxon>
        <taxon>Gammaproteobacteria</taxon>
        <taxon>Moraxellales</taxon>
        <taxon>Moraxellaceae</taxon>
        <taxon>Acinetobacter</taxon>
    </lineage>
</organism>
<evidence type="ECO:0000259" key="1">
    <source>
        <dbReference type="Pfam" id="PF03412"/>
    </source>
</evidence>
<dbReference type="Pfam" id="PF03412">
    <property type="entry name" value="Peptidase_C39"/>
    <property type="match status" value="1"/>
</dbReference>
<dbReference type="GO" id="GO:0005524">
    <property type="term" value="F:ATP binding"/>
    <property type="evidence" value="ECO:0007669"/>
    <property type="project" value="InterPro"/>
</dbReference>
<dbReference type="InterPro" id="IPR005074">
    <property type="entry name" value="Peptidase_C39"/>
</dbReference>
<evidence type="ECO:0000313" key="2">
    <source>
        <dbReference type="EMBL" id="APV35120.1"/>
    </source>
</evidence>
<dbReference type="GO" id="GO:0016020">
    <property type="term" value="C:membrane"/>
    <property type="evidence" value="ECO:0007669"/>
    <property type="project" value="InterPro"/>
</dbReference>